<dbReference type="Gene3D" id="3.40.50.1820">
    <property type="entry name" value="alpha/beta hydrolase"/>
    <property type="match status" value="1"/>
</dbReference>
<dbReference type="Proteomes" id="UP000656548">
    <property type="component" value="Unassembled WGS sequence"/>
</dbReference>
<dbReference type="Pfam" id="PF12697">
    <property type="entry name" value="Abhydrolase_6"/>
    <property type="match status" value="1"/>
</dbReference>
<accession>A0ABR9L6I5</accession>
<name>A0ABR9L6I5_9PSEU</name>
<dbReference type="InterPro" id="IPR050471">
    <property type="entry name" value="AB_hydrolase"/>
</dbReference>
<dbReference type="PANTHER" id="PTHR43433:SF10">
    <property type="entry name" value="AB HYDROLASE-1 DOMAIN-CONTAINING PROTEIN"/>
    <property type="match status" value="1"/>
</dbReference>
<evidence type="ECO:0000259" key="1">
    <source>
        <dbReference type="Pfam" id="PF12697"/>
    </source>
</evidence>
<organism evidence="2 3">
    <name type="scientific">Amycolatopsis roodepoortensis</name>
    <dbReference type="NCBI Taxonomy" id="700274"/>
    <lineage>
        <taxon>Bacteria</taxon>
        <taxon>Bacillati</taxon>
        <taxon>Actinomycetota</taxon>
        <taxon>Actinomycetes</taxon>
        <taxon>Pseudonocardiales</taxon>
        <taxon>Pseudonocardiaceae</taxon>
        <taxon>Amycolatopsis</taxon>
    </lineage>
</organism>
<comment type="caution">
    <text evidence="2">The sequence shown here is derived from an EMBL/GenBank/DDBJ whole genome shotgun (WGS) entry which is preliminary data.</text>
</comment>
<keyword evidence="3" id="KW-1185">Reference proteome</keyword>
<protein>
    <submittedName>
        <fullName evidence="2">Pimeloyl-ACP methyl ester carboxylesterase</fullName>
    </submittedName>
</protein>
<evidence type="ECO:0000313" key="2">
    <source>
        <dbReference type="EMBL" id="MBE1576309.1"/>
    </source>
</evidence>
<dbReference type="PANTHER" id="PTHR43433">
    <property type="entry name" value="HYDROLASE, ALPHA/BETA FOLD FAMILY PROTEIN"/>
    <property type="match status" value="1"/>
</dbReference>
<dbReference type="RefSeq" id="WP_192743616.1">
    <property type="nucleotide sequence ID" value="NZ_JADBEJ010000004.1"/>
</dbReference>
<sequence>MDKVFSRDGTAITVQRIGAGHPVVLLGGALCDHWATAELAELLAPNFEVFNVSRRGRGESGDTAPYAVEREQEDLEAVIAEAGGRAHVFAHCTGAVLAFDVALRGDGITKLVAYEPPYILEGSRERLDEKYRSDLAEHIRDDRPGDAVKHFMINAVGFKPDSVGRIEQSEAWPHLVGLAHTLPYDGEIIGDCHVPDRISRITVPTLGVTGEKSPQWQQDSLAEVVSRIPGARAVTLPEADHNLVAASVAPSVIEFFGTDD</sequence>
<proteinExistence type="predicted"/>
<dbReference type="SUPFAM" id="SSF53474">
    <property type="entry name" value="alpha/beta-Hydrolases"/>
    <property type="match status" value="1"/>
</dbReference>
<feature type="domain" description="AB hydrolase-1" evidence="1">
    <location>
        <begin position="23"/>
        <end position="244"/>
    </location>
</feature>
<evidence type="ECO:0000313" key="3">
    <source>
        <dbReference type="Proteomes" id="UP000656548"/>
    </source>
</evidence>
<dbReference type="EMBL" id="JADBEJ010000004">
    <property type="protein sequence ID" value="MBE1576309.1"/>
    <property type="molecule type" value="Genomic_DNA"/>
</dbReference>
<reference evidence="2 3" key="1">
    <citation type="submission" date="2020-10" db="EMBL/GenBank/DDBJ databases">
        <title>Sequencing the genomes of 1000 actinobacteria strains.</title>
        <authorList>
            <person name="Klenk H.-P."/>
        </authorList>
    </citation>
    <scope>NUCLEOTIDE SEQUENCE [LARGE SCALE GENOMIC DNA]</scope>
    <source>
        <strain evidence="2 3">DSM 46661</strain>
    </source>
</reference>
<dbReference type="InterPro" id="IPR000073">
    <property type="entry name" value="AB_hydrolase_1"/>
</dbReference>
<dbReference type="InterPro" id="IPR029058">
    <property type="entry name" value="AB_hydrolase_fold"/>
</dbReference>
<gene>
    <name evidence="2" type="ORF">H4W30_003356</name>
</gene>